<keyword evidence="3" id="KW-0805">Transcription regulation</keyword>
<dbReference type="PROSITE" id="PS50949">
    <property type="entry name" value="HTH_GNTR"/>
    <property type="match status" value="1"/>
</dbReference>
<keyword evidence="2" id="KW-0663">Pyridoxal phosphate</keyword>
<accession>A0ABV1H9F4</accession>
<dbReference type="PANTHER" id="PTHR46577">
    <property type="entry name" value="HTH-TYPE TRANSCRIPTIONAL REGULATORY PROTEIN GABR"/>
    <property type="match status" value="1"/>
</dbReference>
<dbReference type="SMART" id="SM00345">
    <property type="entry name" value="HTH_GNTR"/>
    <property type="match status" value="1"/>
</dbReference>
<dbReference type="Pfam" id="PF00392">
    <property type="entry name" value="GntR"/>
    <property type="match status" value="1"/>
</dbReference>
<keyword evidence="7" id="KW-0032">Aminotransferase</keyword>
<evidence type="ECO:0000313" key="8">
    <source>
        <dbReference type="Proteomes" id="UP001454489"/>
    </source>
</evidence>
<organism evidence="7 8">
    <name type="scientific">Maccoyibacter intestinihominis</name>
    <dbReference type="NCBI Taxonomy" id="3133499"/>
    <lineage>
        <taxon>Bacteria</taxon>
        <taxon>Bacillati</taxon>
        <taxon>Bacillota</taxon>
        <taxon>Clostridia</taxon>
        <taxon>Lachnospirales</taxon>
        <taxon>Lachnospiraceae</taxon>
        <taxon>Maccoyibacter</taxon>
    </lineage>
</organism>
<feature type="domain" description="HTH gntR-type" evidence="6">
    <location>
        <begin position="14"/>
        <end position="82"/>
    </location>
</feature>
<dbReference type="GO" id="GO:0008483">
    <property type="term" value="F:transaminase activity"/>
    <property type="evidence" value="ECO:0007669"/>
    <property type="project" value="UniProtKB-KW"/>
</dbReference>
<proteinExistence type="inferred from homology"/>
<dbReference type="Proteomes" id="UP001454489">
    <property type="component" value="Unassembled WGS sequence"/>
</dbReference>
<dbReference type="SUPFAM" id="SSF53383">
    <property type="entry name" value="PLP-dependent transferases"/>
    <property type="match status" value="1"/>
</dbReference>
<dbReference type="InterPro" id="IPR036390">
    <property type="entry name" value="WH_DNA-bd_sf"/>
</dbReference>
<keyword evidence="5" id="KW-0804">Transcription</keyword>
<dbReference type="InterPro" id="IPR004839">
    <property type="entry name" value="Aminotransferase_I/II_large"/>
</dbReference>
<evidence type="ECO:0000259" key="6">
    <source>
        <dbReference type="PROSITE" id="PS50949"/>
    </source>
</evidence>
<sequence>MNEMMIPLSHDEKIPLYQQIYDHIRIEIMDGKIPQGEKLPSTRFLSSHLQVSRSTVELAYEQLVSEGYIEAQPYRGYYVSDVSDLLDLKENSQQPKEEEPKRAKNRMLETHIDFSPFAVDLEHFAFNAWRKVNKNLLSTDNADLLTAGDGAGEPEFREEICNYLYQSRGVICEPSQIIVGAGNEYLLMLLSQILGADRRVAMESPTYVQAYETFLNLGYQVCAVDMDAQGIRMEQLRSEQADIAYVMPSHQFPMGTVMPMKRRMELLKWAAEDEDRYLIEDDHDSEFRYKGKPIPSLQGSDQNEKVIYLGTFSKSIAPAVRVSYLVLPKKLVKVYTEKCGFYASTVPKIQQMTICNFMKEGYFERHLNRMRSSYKKKHDFLMDEIKKRKWIRKVYGDNAGLHVIAEIESHFSDEELTKLAQGIGIRIYPISEYYIDKNKVPEYPAILLGYGGLTEKEIEQGFRELDKIMLFF</sequence>
<dbReference type="EMBL" id="JBBMEX010000001">
    <property type="protein sequence ID" value="MEQ2556332.1"/>
    <property type="molecule type" value="Genomic_DNA"/>
</dbReference>
<dbReference type="InterPro" id="IPR051446">
    <property type="entry name" value="HTH_trans_reg/aminotransferase"/>
</dbReference>
<comment type="similarity">
    <text evidence="1">In the C-terminal section; belongs to the class-I pyridoxal-phosphate-dependent aminotransferase family.</text>
</comment>
<evidence type="ECO:0000256" key="3">
    <source>
        <dbReference type="ARBA" id="ARBA00023015"/>
    </source>
</evidence>
<dbReference type="Gene3D" id="1.10.10.10">
    <property type="entry name" value="Winged helix-like DNA-binding domain superfamily/Winged helix DNA-binding domain"/>
    <property type="match status" value="1"/>
</dbReference>
<dbReference type="RefSeq" id="WP_353529302.1">
    <property type="nucleotide sequence ID" value="NZ_JBBMEX010000001.1"/>
</dbReference>
<keyword evidence="8" id="KW-1185">Reference proteome</keyword>
<dbReference type="InterPro" id="IPR036388">
    <property type="entry name" value="WH-like_DNA-bd_sf"/>
</dbReference>
<evidence type="ECO:0000256" key="2">
    <source>
        <dbReference type="ARBA" id="ARBA00022898"/>
    </source>
</evidence>
<dbReference type="InterPro" id="IPR015421">
    <property type="entry name" value="PyrdxlP-dep_Trfase_major"/>
</dbReference>
<evidence type="ECO:0000256" key="5">
    <source>
        <dbReference type="ARBA" id="ARBA00023163"/>
    </source>
</evidence>
<name>A0ABV1H9F4_9FIRM</name>
<evidence type="ECO:0000313" key="7">
    <source>
        <dbReference type="EMBL" id="MEQ2556332.1"/>
    </source>
</evidence>
<dbReference type="PANTHER" id="PTHR46577:SF1">
    <property type="entry name" value="HTH-TYPE TRANSCRIPTIONAL REGULATORY PROTEIN GABR"/>
    <property type="match status" value="1"/>
</dbReference>
<keyword evidence="4" id="KW-0238">DNA-binding</keyword>
<dbReference type="CDD" id="cd07377">
    <property type="entry name" value="WHTH_GntR"/>
    <property type="match status" value="1"/>
</dbReference>
<evidence type="ECO:0000256" key="1">
    <source>
        <dbReference type="ARBA" id="ARBA00005384"/>
    </source>
</evidence>
<dbReference type="PRINTS" id="PR00035">
    <property type="entry name" value="HTHGNTR"/>
</dbReference>
<reference evidence="7 8" key="1">
    <citation type="submission" date="2024-03" db="EMBL/GenBank/DDBJ databases">
        <title>Human intestinal bacterial collection.</title>
        <authorList>
            <person name="Pauvert C."/>
            <person name="Hitch T.C.A."/>
            <person name="Clavel T."/>
        </authorList>
    </citation>
    <scope>NUCLEOTIDE SEQUENCE [LARGE SCALE GENOMIC DNA]</scope>
    <source>
        <strain evidence="7 8">CLA-AA-H185</strain>
    </source>
</reference>
<protein>
    <submittedName>
        <fullName evidence="7">PLP-dependent aminotransferase family protein</fullName>
    </submittedName>
</protein>
<evidence type="ECO:0000256" key="4">
    <source>
        <dbReference type="ARBA" id="ARBA00023125"/>
    </source>
</evidence>
<comment type="caution">
    <text evidence="7">The sequence shown here is derived from an EMBL/GenBank/DDBJ whole genome shotgun (WGS) entry which is preliminary data.</text>
</comment>
<keyword evidence="7" id="KW-0808">Transferase</keyword>
<dbReference type="Pfam" id="PF00155">
    <property type="entry name" value="Aminotran_1_2"/>
    <property type="match status" value="1"/>
</dbReference>
<dbReference type="Gene3D" id="3.40.640.10">
    <property type="entry name" value="Type I PLP-dependent aspartate aminotransferase-like (Major domain)"/>
    <property type="match status" value="1"/>
</dbReference>
<dbReference type="SUPFAM" id="SSF46785">
    <property type="entry name" value="Winged helix' DNA-binding domain"/>
    <property type="match status" value="1"/>
</dbReference>
<dbReference type="InterPro" id="IPR015424">
    <property type="entry name" value="PyrdxlP-dep_Trfase"/>
</dbReference>
<dbReference type="CDD" id="cd00609">
    <property type="entry name" value="AAT_like"/>
    <property type="match status" value="1"/>
</dbReference>
<dbReference type="InterPro" id="IPR000524">
    <property type="entry name" value="Tscrpt_reg_HTH_GntR"/>
</dbReference>
<gene>
    <name evidence="7" type="ORF">WMO43_00345</name>
</gene>